<dbReference type="EC" id="3.2.1.55" evidence="4"/>
<dbReference type="InterPro" id="IPR013780">
    <property type="entry name" value="Glyco_hydro_b"/>
</dbReference>
<keyword evidence="7" id="KW-0326">Glycosidase</keyword>
<keyword evidence="5" id="KW-0378">Hydrolase</keyword>
<evidence type="ECO:0000256" key="1">
    <source>
        <dbReference type="ARBA" id="ARBA00001462"/>
    </source>
</evidence>
<keyword evidence="8" id="KW-0732">Signal</keyword>
<keyword evidence="6" id="KW-0119">Carbohydrate metabolism</keyword>
<dbReference type="Pfam" id="PF06964">
    <property type="entry name" value="Alpha-L-AF_C"/>
    <property type="match status" value="1"/>
</dbReference>
<evidence type="ECO:0000259" key="9">
    <source>
        <dbReference type="SMART" id="SM00813"/>
    </source>
</evidence>
<evidence type="ECO:0000256" key="2">
    <source>
        <dbReference type="ARBA" id="ARBA00007186"/>
    </source>
</evidence>
<gene>
    <name evidence="10" type="ORF">L6773_01485</name>
</gene>
<dbReference type="Proteomes" id="UP001165366">
    <property type="component" value="Unassembled WGS sequence"/>
</dbReference>
<dbReference type="PANTHER" id="PTHR43576">
    <property type="entry name" value="ALPHA-L-ARABINOFURANOSIDASE C-RELATED"/>
    <property type="match status" value="1"/>
</dbReference>
<keyword evidence="11" id="KW-1185">Reference proteome</keyword>
<feature type="signal peptide" evidence="8">
    <location>
        <begin position="1"/>
        <end position="21"/>
    </location>
</feature>
<proteinExistence type="inferred from homology"/>
<reference evidence="10" key="1">
    <citation type="submission" date="2022-01" db="EMBL/GenBank/DDBJ databases">
        <authorList>
            <person name="Wang Y."/>
        </authorList>
    </citation>
    <scope>NUCLEOTIDE SEQUENCE</scope>
    <source>
        <strain evidence="10">WB101</strain>
    </source>
</reference>
<reference evidence="10" key="2">
    <citation type="submission" date="2024-05" db="EMBL/GenBank/DDBJ databases">
        <title>Rhodohalobacter halophilus gen. nov., sp. nov., a moderately halophilic member of the family Balneolaceae.</title>
        <authorList>
            <person name="Xia J."/>
        </authorList>
    </citation>
    <scope>NUCLEOTIDE SEQUENCE</scope>
    <source>
        <strain evidence="10">WB101</strain>
    </source>
</reference>
<evidence type="ECO:0000256" key="5">
    <source>
        <dbReference type="ARBA" id="ARBA00022801"/>
    </source>
</evidence>
<dbReference type="Gene3D" id="3.20.20.80">
    <property type="entry name" value="Glycosidases"/>
    <property type="match status" value="1"/>
</dbReference>
<evidence type="ECO:0000256" key="6">
    <source>
        <dbReference type="ARBA" id="ARBA00023277"/>
    </source>
</evidence>
<comment type="caution">
    <text evidence="10">The sequence shown here is derived from an EMBL/GenBank/DDBJ whole genome shotgun (WGS) entry which is preliminary data.</text>
</comment>
<comment type="catalytic activity">
    <reaction evidence="1">
        <text>Hydrolysis of terminal non-reducing alpha-L-arabinofuranoside residues in alpha-L-arabinosides.</text>
        <dbReference type="EC" id="3.2.1.55"/>
    </reaction>
</comment>
<dbReference type="RefSeq" id="WP_237852063.1">
    <property type="nucleotide sequence ID" value="NZ_JAKLWS010000001.1"/>
</dbReference>
<protein>
    <recommendedName>
        <fullName evidence="4">non-reducing end alpha-L-arabinofuranosidase</fullName>
        <ecNumber evidence="4">3.2.1.55</ecNumber>
    </recommendedName>
</protein>
<evidence type="ECO:0000313" key="10">
    <source>
        <dbReference type="EMBL" id="MCG2587219.1"/>
    </source>
</evidence>
<dbReference type="EMBL" id="JAKLWS010000001">
    <property type="protein sequence ID" value="MCG2587219.1"/>
    <property type="molecule type" value="Genomic_DNA"/>
</dbReference>
<feature type="domain" description="Alpha-L-arabinofuranosidase C-terminal" evidence="9">
    <location>
        <begin position="317"/>
        <end position="509"/>
    </location>
</feature>
<dbReference type="InterPro" id="IPR010720">
    <property type="entry name" value="Alpha-L-AF_C"/>
</dbReference>
<comment type="similarity">
    <text evidence="2">Belongs to the glycosyl hydrolase 51 family.</text>
</comment>
<dbReference type="InterPro" id="IPR017853">
    <property type="entry name" value="GH"/>
</dbReference>
<sequence>MKKIVCLSIFLSFFILASSQAQNNKIVINADQEVSTISRHIYGHFAEHLGEGIYGGVWVGEDSDIPNTNGYRTDVLEALQHLEVPNIRWPGGCFADEYNWRDGIGPIDERPNTINTHWGMVIEDNSFGTHEFLNFTEMLGAEPVVAMNVGSGTPREMQNWIEYMNYDGDSDLANLRRENGRDEPWGVNYVGIGNESWGCGGNMDPAYYSDLYKRFATYVRDYSGNEITRVASGYSNEQYYWTDKVMEEASHMLDAISLHYYTIAGESWTNKGASVNFGEDLYFDGIRKALRLDEFIQGHKNRMDEYDPEERVGLFVDEWGIWTDPLPGSNPGFLQQQNSLRDALIAAISLDIMNKHSDRVWMANIAQMVNVLQAVILTEGDQMIKTPTYHVFDLYRVHFDTELLQTNSTITSYGHGGEVIPSISYTASKSDDGRINLTITNLDADNTQDVELDFRGIDHLGTVSTGMILTADEVSSINTFEDPENVILQDFSDHELDGTTLSVTLPSKSVVMLTIE</sequence>
<name>A0ABS9K8P1_9BACT</name>
<feature type="chain" id="PRO_5045799620" description="non-reducing end alpha-L-arabinofuranosidase" evidence="8">
    <location>
        <begin position="22"/>
        <end position="516"/>
    </location>
</feature>
<evidence type="ECO:0000256" key="8">
    <source>
        <dbReference type="SAM" id="SignalP"/>
    </source>
</evidence>
<dbReference type="Pfam" id="PF22848">
    <property type="entry name" value="ASD1_dom"/>
    <property type="match status" value="1"/>
</dbReference>
<dbReference type="InterPro" id="IPR055235">
    <property type="entry name" value="ASD1_cat"/>
</dbReference>
<dbReference type="Gene3D" id="2.60.40.1180">
    <property type="entry name" value="Golgi alpha-mannosidase II"/>
    <property type="match status" value="1"/>
</dbReference>
<evidence type="ECO:0000256" key="3">
    <source>
        <dbReference type="ARBA" id="ARBA00011165"/>
    </source>
</evidence>
<organism evidence="10 11">
    <name type="scientific">Rhodohalobacter sulfatireducens</name>
    <dbReference type="NCBI Taxonomy" id="2911366"/>
    <lineage>
        <taxon>Bacteria</taxon>
        <taxon>Pseudomonadati</taxon>
        <taxon>Balneolota</taxon>
        <taxon>Balneolia</taxon>
        <taxon>Balneolales</taxon>
        <taxon>Balneolaceae</taxon>
        <taxon>Rhodohalobacter</taxon>
    </lineage>
</organism>
<dbReference type="SMART" id="SM00813">
    <property type="entry name" value="Alpha-L-AF_C"/>
    <property type="match status" value="1"/>
</dbReference>
<evidence type="ECO:0000256" key="4">
    <source>
        <dbReference type="ARBA" id="ARBA00012670"/>
    </source>
</evidence>
<dbReference type="SUPFAM" id="SSF51445">
    <property type="entry name" value="(Trans)glycosidases"/>
    <property type="match status" value="1"/>
</dbReference>
<dbReference type="SUPFAM" id="SSF51011">
    <property type="entry name" value="Glycosyl hydrolase domain"/>
    <property type="match status" value="1"/>
</dbReference>
<accession>A0ABS9K8P1</accession>
<evidence type="ECO:0000256" key="7">
    <source>
        <dbReference type="ARBA" id="ARBA00023295"/>
    </source>
</evidence>
<comment type="subunit">
    <text evidence="3">Homohexamer; trimer of dimers.</text>
</comment>
<dbReference type="PANTHER" id="PTHR43576:SF2">
    <property type="entry name" value="INTRACELLULAR EXO-ALPHA-L-ARABINOFURANOSIDASE 2"/>
    <property type="match status" value="1"/>
</dbReference>
<evidence type="ECO:0000313" key="11">
    <source>
        <dbReference type="Proteomes" id="UP001165366"/>
    </source>
</evidence>